<name>A0ACB7PK54_9PEZI</name>
<organism evidence="1 2">
    <name type="scientific">Chaetomium tenue</name>
    <dbReference type="NCBI Taxonomy" id="1854479"/>
    <lineage>
        <taxon>Eukaryota</taxon>
        <taxon>Fungi</taxon>
        <taxon>Dikarya</taxon>
        <taxon>Ascomycota</taxon>
        <taxon>Pezizomycotina</taxon>
        <taxon>Sordariomycetes</taxon>
        <taxon>Sordariomycetidae</taxon>
        <taxon>Sordariales</taxon>
        <taxon>Chaetomiaceae</taxon>
        <taxon>Chaetomium</taxon>
    </lineage>
</organism>
<dbReference type="Proteomes" id="UP000724584">
    <property type="component" value="Unassembled WGS sequence"/>
</dbReference>
<proteinExistence type="predicted"/>
<comment type="caution">
    <text evidence="1">The sequence shown here is derived from an EMBL/GenBank/DDBJ whole genome shotgun (WGS) entry which is preliminary data.</text>
</comment>
<reference evidence="1 2" key="1">
    <citation type="journal article" date="2021" name="Nat. Commun.">
        <title>Genetic determinants of endophytism in the Arabidopsis root mycobiome.</title>
        <authorList>
            <person name="Mesny F."/>
            <person name="Miyauchi S."/>
            <person name="Thiergart T."/>
            <person name="Pickel B."/>
            <person name="Atanasova L."/>
            <person name="Karlsson M."/>
            <person name="Huettel B."/>
            <person name="Barry K.W."/>
            <person name="Haridas S."/>
            <person name="Chen C."/>
            <person name="Bauer D."/>
            <person name="Andreopoulos W."/>
            <person name="Pangilinan J."/>
            <person name="LaButti K."/>
            <person name="Riley R."/>
            <person name="Lipzen A."/>
            <person name="Clum A."/>
            <person name="Drula E."/>
            <person name="Henrissat B."/>
            <person name="Kohler A."/>
            <person name="Grigoriev I.V."/>
            <person name="Martin F.M."/>
            <person name="Hacquard S."/>
        </authorList>
    </citation>
    <scope>NUCLEOTIDE SEQUENCE [LARGE SCALE GENOMIC DNA]</scope>
    <source>
        <strain evidence="1 2">MPI-SDFR-AT-0079</strain>
    </source>
</reference>
<dbReference type="EMBL" id="JAGIZQ010000002">
    <property type="protein sequence ID" value="KAH6640449.1"/>
    <property type="molecule type" value="Genomic_DNA"/>
</dbReference>
<evidence type="ECO:0000313" key="2">
    <source>
        <dbReference type="Proteomes" id="UP000724584"/>
    </source>
</evidence>
<protein>
    <submittedName>
        <fullName evidence="1">Uncharacterized protein</fullName>
    </submittedName>
</protein>
<keyword evidence="2" id="KW-1185">Reference proteome</keyword>
<evidence type="ECO:0000313" key="1">
    <source>
        <dbReference type="EMBL" id="KAH6640449.1"/>
    </source>
</evidence>
<sequence length="354" mass="39372">MYGCHVHLQVTLPLHNINRQDTSSPLIILIPPISQPRPDAVAPVPGCFHDYPTAVINYRWQLTDEEEPPEIPLHWPTPLHDVNFGYSWIMENLGSGTDPKSAPRPAYVYGSYLGASLAAGLALTESHVPIRSLPMTIRGLMAHNGIYNWTMFLPDHPIHKAKPLPNAKRKNNYPLYTPHDGATEEEGIFSDLKAHAPTLFRDPSNLFDPFASACLFFQTAHLHVPDDFTTPLSDSDALEPSFRAAINALANRPTPPTSTSTPEPLFEADQKQELPPKEEPEPEEDSAHTLLARAARIAKLLKPARSYYLTFPPLYNTRRLPYTLLVHSAPHDPPDTIHSNSSNFRGVKDGCKLG</sequence>
<gene>
    <name evidence="1" type="ORF">F5144DRAFT_93531</name>
</gene>
<accession>A0ACB7PK54</accession>